<accession>A0A2A9EXT5</accession>
<evidence type="ECO:0000256" key="1">
    <source>
        <dbReference type="SAM" id="Phobius"/>
    </source>
</evidence>
<dbReference type="AlphaFoldDB" id="A0A2A9EXT5"/>
<sequence length="108" mass="11452">MHLVAVVVGAAAGYAFGAYRARTTYVRAVPQHRGLVLRYGVESFVALGILVVIKIVAEQDLLPDGDVFRGVVAALLGFLVVESFARVLTLLRRYPGDRAGSPAPEAGS</sequence>
<evidence type="ECO:0000313" key="2">
    <source>
        <dbReference type="EMBL" id="PFG43543.1"/>
    </source>
</evidence>
<proteinExistence type="predicted"/>
<dbReference type="EMBL" id="PDJJ01000001">
    <property type="protein sequence ID" value="PFG43543.1"/>
    <property type="molecule type" value="Genomic_DNA"/>
</dbReference>
<dbReference type="Proteomes" id="UP000224130">
    <property type="component" value="Unassembled WGS sequence"/>
</dbReference>
<comment type="caution">
    <text evidence="2">The sequence shown here is derived from an EMBL/GenBank/DDBJ whole genome shotgun (WGS) entry which is preliminary data.</text>
</comment>
<keyword evidence="3" id="KW-1185">Reference proteome</keyword>
<feature type="transmembrane region" description="Helical" evidence="1">
    <location>
        <begin position="36"/>
        <end position="56"/>
    </location>
</feature>
<name>A0A2A9EXT5_9MICO</name>
<gene>
    <name evidence="2" type="ORF">ATJ88_2241</name>
</gene>
<keyword evidence="1" id="KW-0812">Transmembrane</keyword>
<keyword evidence="1" id="KW-1133">Transmembrane helix</keyword>
<reference evidence="2 3" key="1">
    <citation type="submission" date="2017-10" db="EMBL/GenBank/DDBJ databases">
        <title>Sequencing the genomes of 1000 actinobacteria strains.</title>
        <authorList>
            <person name="Klenk H.-P."/>
        </authorList>
    </citation>
    <scope>NUCLEOTIDE SEQUENCE [LARGE SCALE GENOMIC DNA]</scope>
    <source>
        <strain evidence="2 3">DSM 21863</strain>
    </source>
</reference>
<keyword evidence="1" id="KW-0472">Membrane</keyword>
<organism evidence="2 3">
    <name type="scientific">Isoptericola jiangsuensis</name>
    <dbReference type="NCBI Taxonomy" id="548579"/>
    <lineage>
        <taxon>Bacteria</taxon>
        <taxon>Bacillati</taxon>
        <taxon>Actinomycetota</taxon>
        <taxon>Actinomycetes</taxon>
        <taxon>Micrococcales</taxon>
        <taxon>Promicromonosporaceae</taxon>
        <taxon>Isoptericola</taxon>
    </lineage>
</organism>
<evidence type="ECO:0000313" key="3">
    <source>
        <dbReference type="Proteomes" id="UP000224130"/>
    </source>
</evidence>
<evidence type="ECO:0008006" key="4">
    <source>
        <dbReference type="Google" id="ProtNLM"/>
    </source>
</evidence>
<protein>
    <recommendedName>
        <fullName evidence="4">DUF1622 domain-containing protein</fullName>
    </recommendedName>
</protein>
<feature type="transmembrane region" description="Helical" evidence="1">
    <location>
        <begin position="68"/>
        <end position="88"/>
    </location>
</feature>